<dbReference type="CDD" id="cd09271">
    <property type="entry name" value="RNase_H2-C"/>
    <property type="match status" value="1"/>
</dbReference>
<dbReference type="AlphaFoldDB" id="B9SWR4"/>
<proteinExistence type="predicted"/>
<dbReference type="GO" id="GO:0006401">
    <property type="term" value="P:RNA catabolic process"/>
    <property type="evidence" value="ECO:0007669"/>
    <property type="project" value="InterPro"/>
</dbReference>
<dbReference type="OrthoDB" id="6222486at2759"/>
<accession>B9SWR4</accession>
<dbReference type="Proteomes" id="UP000008311">
    <property type="component" value="Unassembled WGS sequence"/>
</dbReference>
<gene>
    <name evidence="1" type="ORF">RCOM_0508240</name>
</gene>
<dbReference type="OMA" id="SQFTYWN"/>
<evidence type="ECO:0000313" key="1">
    <source>
        <dbReference type="EMBL" id="EEF31943.1"/>
    </source>
</evidence>
<evidence type="ECO:0000313" key="2">
    <source>
        <dbReference type="Proteomes" id="UP000008311"/>
    </source>
</evidence>
<keyword evidence="2" id="KW-1185">Reference proteome</keyword>
<dbReference type="InterPro" id="IPR013924">
    <property type="entry name" value="RNase_H2_suC"/>
</dbReference>
<name>B9SWR4_RICCO</name>
<sequence length="163" mass="18218">MEEEGNLEAGTMGIINLTKNQDEVTNLSGQIHRLPCCIKYDGPCAVSHYFKPNPTGVESEGLIIEESYFRGRKLQGATVPLPPGYSGFVIGKKKNKCFQENENSNCWEMNAKFENVTYWNLDTLPSLDDTFSRSFHWLSVAQALHKPVTAEDLASASITLEKK</sequence>
<dbReference type="KEGG" id="rcu:8283082"/>
<organism evidence="1 2">
    <name type="scientific">Ricinus communis</name>
    <name type="common">Castor bean</name>
    <dbReference type="NCBI Taxonomy" id="3988"/>
    <lineage>
        <taxon>Eukaryota</taxon>
        <taxon>Viridiplantae</taxon>
        <taxon>Streptophyta</taxon>
        <taxon>Embryophyta</taxon>
        <taxon>Tracheophyta</taxon>
        <taxon>Spermatophyta</taxon>
        <taxon>Magnoliopsida</taxon>
        <taxon>eudicotyledons</taxon>
        <taxon>Gunneridae</taxon>
        <taxon>Pentapetalae</taxon>
        <taxon>rosids</taxon>
        <taxon>fabids</taxon>
        <taxon>Malpighiales</taxon>
        <taxon>Euphorbiaceae</taxon>
        <taxon>Acalyphoideae</taxon>
        <taxon>Acalypheae</taxon>
        <taxon>Ricinus</taxon>
    </lineage>
</organism>
<dbReference type="InParanoid" id="B9SWR4"/>
<dbReference type="Pfam" id="PF08615">
    <property type="entry name" value="RNase_H2_suC"/>
    <property type="match status" value="1"/>
</dbReference>
<protein>
    <submittedName>
        <fullName evidence="1">Phosphatidylinositol n-acetylglucosaminyltransferase subunit p, putative</fullName>
    </submittedName>
</protein>
<dbReference type="STRING" id="3988.B9SWR4"/>
<dbReference type="GO" id="GO:0016757">
    <property type="term" value="F:glycosyltransferase activity"/>
    <property type="evidence" value="ECO:0007669"/>
    <property type="project" value="UniProtKB-KW"/>
</dbReference>
<dbReference type="PANTHER" id="PTHR47204">
    <property type="entry name" value="OS02G0168900 PROTEIN"/>
    <property type="match status" value="1"/>
</dbReference>
<dbReference type="EMBL" id="EQ974210">
    <property type="protein sequence ID" value="EEF31943.1"/>
    <property type="molecule type" value="Genomic_DNA"/>
</dbReference>
<dbReference type="GO" id="GO:0032299">
    <property type="term" value="C:ribonuclease H2 complex"/>
    <property type="evidence" value="ECO:0007669"/>
    <property type="project" value="InterPro"/>
</dbReference>
<dbReference type="Gene3D" id="2.40.128.680">
    <property type="match status" value="1"/>
</dbReference>
<keyword evidence="1" id="KW-0328">Glycosyltransferase</keyword>
<reference evidence="2" key="1">
    <citation type="journal article" date="2010" name="Nat. Biotechnol.">
        <title>Draft genome sequence of the oilseed species Ricinus communis.</title>
        <authorList>
            <person name="Chan A.P."/>
            <person name="Crabtree J."/>
            <person name="Zhao Q."/>
            <person name="Lorenzi H."/>
            <person name="Orvis J."/>
            <person name="Puiu D."/>
            <person name="Melake-Berhan A."/>
            <person name="Jones K.M."/>
            <person name="Redman J."/>
            <person name="Chen G."/>
            <person name="Cahoon E.B."/>
            <person name="Gedil M."/>
            <person name="Stanke M."/>
            <person name="Haas B.J."/>
            <person name="Wortman J.R."/>
            <person name="Fraser-Liggett C.M."/>
            <person name="Ravel J."/>
            <person name="Rabinowicz P.D."/>
        </authorList>
    </citation>
    <scope>NUCLEOTIDE SEQUENCE [LARGE SCALE GENOMIC DNA]</scope>
    <source>
        <strain evidence="2">cv. Hale</strain>
    </source>
</reference>
<dbReference type="PANTHER" id="PTHR47204:SF1">
    <property type="entry name" value="RIBONUCLEASE H2 SUBUNIT C"/>
    <property type="match status" value="1"/>
</dbReference>
<dbReference type="eggNOG" id="ENOG502S1H4">
    <property type="taxonomic scope" value="Eukaryota"/>
</dbReference>
<keyword evidence="1" id="KW-0808">Transferase</keyword>